<evidence type="ECO:0000256" key="4">
    <source>
        <dbReference type="ARBA" id="ARBA00023027"/>
    </source>
</evidence>
<dbReference type="InterPro" id="IPR057044">
    <property type="entry name" value="PARP14_KH_1"/>
</dbReference>
<dbReference type="SMART" id="SM00360">
    <property type="entry name" value="RRM"/>
    <property type="match status" value="4"/>
</dbReference>
<dbReference type="Pfam" id="PF23253">
    <property type="entry name" value="KH_PARP14_6"/>
    <property type="match status" value="1"/>
</dbReference>
<organism evidence="11 12">
    <name type="scientific">Salarias fasciatus</name>
    <name type="common">Jewelled blenny</name>
    <name type="synonym">Blennius fasciatus</name>
    <dbReference type="NCBI Taxonomy" id="181472"/>
    <lineage>
        <taxon>Eukaryota</taxon>
        <taxon>Metazoa</taxon>
        <taxon>Chordata</taxon>
        <taxon>Craniata</taxon>
        <taxon>Vertebrata</taxon>
        <taxon>Euteleostomi</taxon>
        <taxon>Actinopterygii</taxon>
        <taxon>Neopterygii</taxon>
        <taxon>Teleostei</taxon>
        <taxon>Neoteleostei</taxon>
        <taxon>Acanthomorphata</taxon>
        <taxon>Ovalentaria</taxon>
        <taxon>Blenniimorphae</taxon>
        <taxon>Blenniiformes</taxon>
        <taxon>Blennioidei</taxon>
        <taxon>Blenniidae</taxon>
        <taxon>Salariinae</taxon>
        <taxon>Salarias</taxon>
    </lineage>
</organism>
<dbReference type="Gene3D" id="3.30.70.330">
    <property type="match status" value="3"/>
</dbReference>
<dbReference type="Gene3D" id="3.90.228.10">
    <property type="match status" value="1"/>
</dbReference>
<dbReference type="Ensembl" id="ENSSFAT00005054586.1">
    <property type="protein sequence ID" value="ENSSFAP00005052921.1"/>
    <property type="gene ID" value="ENSSFAG00005025313.1"/>
</dbReference>
<feature type="region of interest" description="Disordered" evidence="8">
    <location>
        <begin position="109"/>
        <end position="149"/>
    </location>
</feature>
<dbReference type="Pfam" id="PF23085">
    <property type="entry name" value="RRM_PARP14_3"/>
    <property type="match status" value="2"/>
</dbReference>
<dbReference type="PROSITE" id="PS51059">
    <property type="entry name" value="PARP_CATALYTIC"/>
    <property type="match status" value="1"/>
</dbReference>
<dbReference type="InterPro" id="IPR057051">
    <property type="entry name" value="PARP14_RPM_1"/>
</dbReference>
<dbReference type="Proteomes" id="UP000472267">
    <property type="component" value="Chromosome 12"/>
</dbReference>
<evidence type="ECO:0000256" key="2">
    <source>
        <dbReference type="ARBA" id="ARBA00022676"/>
    </source>
</evidence>
<comment type="similarity">
    <text evidence="6">Belongs to the ARTD/PARP family.</text>
</comment>
<feature type="compositionally biased region" description="Basic and acidic residues" evidence="8">
    <location>
        <begin position="1"/>
        <end position="13"/>
    </location>
</feature>
<dbReference type="InterPro" id="IPR057049">
    <property type="entry name" value="PARP14_KH_8"/>
</dbReference>
<reference evidence="11" key="2">
    <citation type="submission" date="2025-05" db="UniProtKB">
        <authorList>
            <consortium name="Ensembl"/>
        </authorList>
    </citation>
    <scope>IDENTIFICATION</scope>
</reference>
<evidence type="ECO:0000256" key="8">
    <source>
        <dbReference type="SAM" id="MobiDB-lite"/>
    </source>
</evidence>
<accession>A0A672JFA8</accession>
<dbReference type="InterPro" id="IPR012677">
    <property type="entry name" value="Nucleotide-bd_a/b_plait_sf"/>
</dbReference>
<dbReference type="InterPro" id="IPR002589">
    <property type="entry name" value="Macro_dom"/>
</dbReference>
<dbReference type="CDD" id="cd02907">
    <property type="entry name" value="Macro_Af1521_BAL-like"/>
    <property type="match status" value="1"/>
</dbReference>
<dbReference type="Pfam" id="PF23254">
    <property type="entry name" value="KH_PARP14_8"/>
    <property type="match status" value="1"/>
</dbReference>
<evidence type="ECO:0000313" key="11">
    <source>
        <dbReference type="Ensembl" id="ENSSFAP00005052918.1"/>
    </source>
</evidence>
<dbReference type="Ensembl" id="ENSSFAT00005054583.1">
    <property type="protein sequence ID" value="ENSSFAP00005052918.1"/>
    <property type="gene ID" value="ENSSFAG00005025313.1"/>
</dbReference>
<dbReference type="Pfam" id="PF23248">
    <property type="entry name" value="KH_PARP14_2"/>
    <property type="match status" value="2"/>
</dbReference>
<dbReference type="Pfam" id="PF01661">
    <property type="entry name" value="Macro"/>
    <property type="match status" value="3"/>
</dbReference>
<dbReference type="InterPro" id="IPR057050">
    <property type="entry name" value="RRM_PARP14_2"/>
</dbReference>
<keyword evidence="2 7" id="KW-0328">Glycosyltransferase</keyword>
<dbReference type="InterPro" id="IPR057045">
    <property type="entry name" value="PARP14_KH_3"/>
</dbReference>
<dbReference type="Pfam" id="PF23251">
    <property type="entry name" value="KH_PARP14_4"/>
    <property type="match status" value="2"/>
</dbReference>
<dbReference type="Gene3D" id="3.30.720.50">
    <property type="match status" value="1"/>
</dbReference>
<dbReference type="GO" id="GO:0003723">
    <property type="term" value="F:RNA binding"/>
    <property type="evidence" value="ECO:0007669"/>
    <property type="project" value="InterPro"/>
</dbReference>
<dbReference type="InterPro" id="IPR052056">
    <property type="entry name" value="Mono-ARTD/PARP"/>
</dbReference>
<evidence type="ECO:0000259" key="9">
    <source>
        <dbReference type="PROSITE" id="PS51059"/>
    </source>
</evidence>
<keyword evidence="5" id="KW-0539">Nucleus</keyword>
<dbReference type="CDD" id="cd02903">
    <property type="entry name" value="Macro_BAL-like"/>
    <property type="match status" value="2"/>
</dbReference>
<feature type="domain" description="Macro" evidence="10">
    <location>
        <begin position="1702"/>
        <end position="1891"/>
    </location>
</feature>
<dbReference type="Pfam" id="PF23245">
    <property type="entry name" value="RRM_PARP14_2"/>
    <property type="match status" value="2"/>
</dbReference>
<evidence type="ECO:0000256" key="3">
    <source>
        <dbReference type="ARBA" id="ARBA00022679"/>
    </source>
</evidence>
<dbReference type="SUPFAM" id="SSF52949">
    <property type="entry name" value="Macro domain-like"/>
    <property type="match status" value="4"/>
</dbReference>
<dbReference type="PANTHER" id="PTHR14453:SF106">
    <property type="entry name" value="POLY [ADP-RIBOSE] POLYMERASE"/>
    <property type="match status" value="1"/>
</dbReference>
<dbReference type="GO" id="GO:0005634">
    <property type="term" value="C:nucleus"/>
    <property type="evidence" value="ECO:0007669"/>
    <property type="project" value="UniProtKB-SubCell"/>
</dbReference>
<dbReference type="InterPro" id="IPR057047">
    <property type="entry name" value="PARP14_KH_5"/>
</dbReference>
<feature type="compositionally biased region" description="Low complexity" evidence="8">
    <location>
        <begin position="1678"/>
        <end position="1688"/>
    </location>
</feature>
<dbReference type="SUPFAM" id="SSF56399">
    <property type="entry name" value="ADP-ribosylation"/>
    <property type="match status" value="1"/>
</dbReference>
<sequence>MKVKVRDSLRLRPESPSPARPRPTQTGSMDGPRCPPVTVEGSWSPDQSRAVYTKLELHFNSRRRSGGGDCRVELLPGDPPRATVHFRSAEVRARVLAWKQHEITVENQTIALRLHPSGTSGGAEPDSSAEPKSPDGEDEAPSNGEDSENRQSCMVLLENVPEDMSPDLLSALVESVSGSDEDRFRLERIWESGRAVVTFDSAADAERFLSSSPTSAKLQKHGLSVRALETPTSVRVEGLPPTAIADLLELYFEKNWALPEEITMIPEDQAAVVTFPDPRVVKSLCEKRDLVMKSFPVKVYPYYKSLRTALYGSERPVWKMPEAFVEPVHPVIWEFLLMKKLAKTLDDQMQPHFCCVDLEKPEVKLSPAPSFLRQKNLTEAQVDGWMSSSRDAFRRLMSQFVAFECAATPSAWKSVEPDVRSVLKEDAIPVFDASKQVLVVAGRLEDIKKIRPSVERITHKAMSLIDRQTNSISEAMTLPPPWFYILKQDGLLKTIQDISPEMKFSYSEGSQTLTVTGLPAEVYKTTSWIHEKKANMGTKQLVLDPSLLDFLGSVDQADLSRDLFTSQGISAVFTVDSGGVLLLGGSPQTLAQAETRMMALLSAQSLAVEDRRVVKLQGWADLIRQLLDTYNSTKKKTLLIQTRDRVAVSGFRMPVEEASLNLKKFLTNYSQKTIQDISQGTMEQTTAEGLKIILLRGTIQDQKMDVIINTISENMNLDQGAVSKALLGAAGSGLQAAILDQAGTSRTSRLPDGESGTSGGAEPDSSAEPKSPDGEDEAPSNGEDSENHQSCVVLLENVPEDMSPDLLSALVESVSGSDEDRFRLERIWESGRAVVTFDSAADAERFLSSSPTSAKLQKHGLSVRALETPTSVRVEGLPPTAIADLLELYFEKNWALPEEITMIPEDQAAVVTFPNPRVVKSVCEKRDLVMKSFPVKVYPYYKSLRTALYGSERPVWKMPEAFVEPVHPVIWEFLLMKKLATTLDDQMQPHFCCVDLEKPEVKLSPAPSFLRQKNLTEAQVDGWMSSSRDAFRRLMSQFVAFECAATPSAWKSVEPDVRSVLKEDAIPVFDASKQVLVVVGRLEDIKKIRPSVERITHKAMSLIDRQTNSISEAMTLPPPWFYILKQDGLLKTIQDISPEMKFSYSEGSQTLTVTGLPAEVYKTTSWIHEKKANMGTKQLVLDPSLLDFLGSVDQADLSRDLFTSQGISAVVTVDSGGVLLLGGSPQTLAQAETRMMALLSAQSLAVEDRRVVKLQGWADLIRQLLDTYNSTKKKTLLIQTRDRVAVSGFQTPVEEASLNLKKFLTNYSQVKETVRVKSRAVMEFIHKKKTQDWTSIGKDNEVSVSFDPVRPRIVLAGARLHVQEAKSCFKRLTGGLATDTLIIHKPGAKKYFQSTGGLLLSTIMTDLSCMMVLGPELLDEEEEDDRDDGNADYYCKVQTASGAVVSVSKADICSFAGDAVVNAVNEELKHISGVALALLSAAGPQLQKASNDLIDINGPLRPGDAVVTPSFNLPCRFVVHAVGPRYSDFDRKRSVSLLKAAVKESLKQADMASCSSVALPAISSGVFGFPTDLCAKTIAQAVREYCDQPGGPRSLTEINLLDNNTNTVTVLASAVNEEFSDLEPTIRVPAGLADAGASGYRGGRGKSQSQRAHWSNEQGGRRAASPHHSPGSRGGRSARGSRGSKWSAGFGGSGGSRGSAEPWTMEQTTAEGLKIVLLRGNIQDQKTDVIVNTISENMNLDQGAVSKALLEAAGSGLQAAILDQAGTSRTSRLPDGEVVVTDGFKLACRKVFHAVCPFWRNGGHEEETLISIIRRCLEEAEKLGMSSLSFPALGAGNLGFPRSLVSRVLLQQIHLHSRRRPPRHLTTVFVVVHPSDGLTVDSFTKEFSHTAATSSLQQEVTAGSLQSQAAVSQSQQAAAPVRQVSSPSLGVYRITLQQLTLQVSSGDITKVTSDVIVNSSNPSFTLKTGVSRAILEGAGPAVEAECALIVNSTNYQPNTMILTSAGKLPSRKIVHVIGQNDPQGIRDVVFSVLRFCEEHKFQSVSFPALGTGLGGVAPSAVADAMVGAVVDFVRKKQPQSVRSVQILIFQAAMLAEFHQSMKRRQGEEAGPKGVCSQIKDKLTSFFQGSGDEQPGARDLVLETEEFEPMEFQLCADSPTIVCLAKQKIETLIVTEQAQRTIQNRYIRHLSQAELDQLTALQRELTVSIRLERGREDQDSRIRLEGLTRDVLTAEADISRILRRVERTENLKSKALLTSELVQWQFQDHDGTMVDLDLFDNLRLEEALEGKQTVKIQIGSAKFTADPHLRKAVSASKQKEVELLRKQLKEDALPSHWDDMKTDLVKLFPVTPGSREFTEVEQGVKKTGLTLNIISIERVQNQTLWQSYQLMKKNMDQKNRTTNNERLLFHGTKSASVDLINNKGFNRSYAGTHGAMYGNGSYFAVDPVYSARNYAKPDASGIRRMFQARVLVGEYTQGKPGLITPPYKSGNVANLYDSVTDNTAAPSMFVVFSDIQAYPEYLITFK</sequence>
<dbReference type="Pfam" id="PF23252">
    <property type="entry name" value="KH_PARP14_5"/>
    <property type="match status" value="2"/>
</dbReference>
<dbReference type="EC" id="2.4.2.-" evidence="7"/>
<dbReference type="InterPro" id="IPR057048">
    <property type="entry name" value="PARP14_KH_6"/>
</dbReference>
<evidence type="ECO:0000256" key="5">
    <source>
        <dbReference type="ARBA" id="ARBA00023242"/>
    </source>
</evidence>
<feature type="region of interest" description="Disordered" evidence="8">
    <location>
        <begin position="1"/>
        <end position="45"/>
    </location>
</feature>
<protein>
    <recommendedName>
        <fullName evidence="7">Poly [ADP-ribose] polymerase</fullName>
        <shortName evidence="7">PARP</shortName>
        <ecNumber evidence="7">2.4.2.-</ecNumber>
    </recommendedName>
</protein>
<dbReference type="GO" id="GO:0005737">
    <property type="term" value="C:cytoplasm"/>
    <property type="evidence" value="ECO:0007669"/>
    <property type="project" value="TreeGrafter"/>
</dbReference>
<dbReference type="CDD" id="cd01439">
    <property type="entry name" value="TCCD_inducible_PARP_like"/>
    <property type="match status" value="1"/>
</dbReference>
<dbReference type="GO" id="GO:0003714">
    <property type="term" value="F:transcription corepressor activity"/>
    <property type="evidence" value="ECO:0007669"/>
    <property type="project" value="TreeGrafter"/>
</dbReference>
<dbReference type="InterPro" id="IPR057046">
    <property type="entry name" value="PARP14_KH_4"/>
</dbReference>
<dbReference type="InterPro" id="IPR043472">
    <property type="entry name" value="Macro_dom-like"/>
</dbReference>
<dbReference type="Pfam" id="PF23222">
    <property type="entry name" value="RRM_PARP14_1"/>
    <property type="match status" value="1"/>
</dbReference>
<evidence type="ECO:0000256" key="1">
    <source>
        <dbReference type="ARBA" id="ARBA00004123"/>
    </source>
</evidence>
<keyword evidence="12" id="KW-1185">Reference proteome</keyword>
<dbReference type="GO" id="GO:0010629">
    <property type="term" value="P:negative regulation of gene expression"/>
    <property type="evidence" value="ECO:0007669"/>
    <property type="project" value="TreeGrafter"/>
</dbReference>
<dbReference type="Gene3D" id="3.40.220.10">
    <property type="entry name" value="Leucine Aminopeptidase, subunit E, domain 1"/>
    <property type="match status" value="4"/>
</dbReference>
<dbReference type="SMART" id="SM00506">
    <property type="entry name" value="A1pp"/>
    <property type="match status" value="3"/>
</dbReference>
<reference evidence="11" key="1">
    <citation type="submission" date="2019-06" db="EMBL/GenBank/DDBJ databases">
        <authorList>
            <consortium name="Wellcome Sanger Institute Data Sharing"/>
        </authorList>
    </citation>
    <scope>NUCLEOTIDE SEQUENCE [LARGE SCALE GENOMIC DNA]</scope>
</reference>
<name>A0A672JFA8_SALFA</name>
<comment type="subcellular location">
    <subcellularLocation>
        <location evidence="1">Nucleus</location>
    </subcellularLocation>
</comment>
<dbReference type="GO" id="GO:0003950">
    <property type="term" value="F:NAD+ poly-ADP-ribosyltransferase activity"/>
    <property type="evidence" value="ECO:0007669"/>
    <property type="project" value="UniProtKB-UniRule"/>
</dbReference>
<feature type="domain" description="Macro" evidence="10">
    <location>
        <begin position="1432"/>
        <end position="1619"/>
    </location>
</feature>
<dbReference type="InterPro" id="IPR000504">
    <property type="entry name" value="RRM_dom"/>
</dbReference>
<dbReference type="GO" id="GO:1990404">
    <property type="term" value="F:NAD+-protein mono-ADP-ribosyltransferase activity"/>
    <property type="evidence" value="ECO:0007669"/>
    <property type="project" value="TreeGrafter"/>
</dbReference>
<evidence type="ECO:0000313" key="12">
    <source>
        <dbReference type="Proteomes" id="UP000472267"/>
    </source>
</evidence>
<dbReference type="Pfam" id="PF23084">
    <property type="entry name" value="KH_PARP14_1"/>
    <property type="match status" value="2"/>
</dbReference>
<feature type="region of interest" description="Disordered" evidence="8">
    <location>
        <begin position="743"/>
        <end position="788"/>
    </location>
</feature>
<dbReference type="InterPro" id="IPR012317">
    <property type="entry name" value="Poly(ADP-ribose)pol_cat_dom"/>
</dbReference>
<dbReference type="PANTHER" id="PTHR14453">
    <property type="entry name" value="PARP/ZINC FINGER CCCH TYPE DOMAIN CONTAINING PROTEIN"/>
    <property type="match status" value="1"/>
</dbReference>
<feature type="compositionally biased region" description="Polar residues" evidence="8">
    <location>
        <begin position="1646"/>
        <end position="1658"/>
    </location>
</feature>
<keyword evidence="4 7" id="KW-0520">NAD</keyword>
<dbReference type="PROSITE" id="PS51154">
    <property type="entry name" value="MACRO"/>
    <property type="match status" value="3"/>
</dbReference>
<evidence type="ECO:0000259" key="10">
    <source>
        <dbReference type="PROSITE" id="PS51154"/>
    </source>
</evidence>
<dbReference type="Pfam" id="PF23249">
    <property type="entry name" value="KH_PARP14_3"/>
    <property type="match status" value="2"/>
</dbReference>
<dbReference type="FunFam" id="3.90.228.10:FF:000008">
    <property type="entry name" value="Poly [ADP-ribose] polymerase"/>
    <property type="match status" value="1"/>
</dbReference>
<dbReference type="InterPro" id="IPR057043">
    <property type="entry name" value="PARP14_KH_2"/>
</dbReference>
<dbReference type="Pfam" id="PF00644">
    <property type="entry name" value="PARP"/>
    <property type="match status" value="1"/>
</dbReference>
<dbReference type="InterPro" id="IPR037197">
    <property type="entry name" value="WWE_dom_sf"/>
</dbReference>
<evidence type="ECO:0000256" key="7">
    <source>
        <dbReference type="RuleBase" id="RU362114"/>
    </source>
</evidence>
<evidence type="ECO:0000256" key="6">
    <source>
        <dbReference type="ARBA" id="ARBA00024347"/>
    </source>
</evidence>
<feature type="region of interest" description="Disordered" evidence="8">
    <location>
        <begin position="1637"/>
        <end position="1703"/>
    </location>
</feature>
<gene>
    <name evidence="11" type="primary">LOC115397673</name>
</gene>
<dbReference type="GO" id="GO:0070212">
    <property type="term" value="P:protein poly-ADP-ribosylation"/>
    <property type="evidence" value="ECO:0007669"/>
    <property type="project" value="TreeGrafter"/>
</dbReference>
<keyword evidence="3 7" id="KW-0808">Transferase</keyword>
<feature type="domain" description="Macro" evidence="10">
    <location>
        <begin position="1928"/>
        <end position="2105"/>
    </location>
</feature>
<proteinExistence type="inferred from homology"/>
<feature type="domain" description="PARP catalytic" evidence="9">
    <location>
        <begin position="2332"/>
        <end position="2525"/>
    </location>
</feature>